<dbReference type="Gene3D" id="3.40.50.2300">
    <property type="match status" value="2"/>
</dbReference>
<dbReference type="PROSITE" id="PS50932">
    <property type="entry name" value="HTH_LACI_2"/>
    <property type="match status" value="1"/>
</dbReference>
<dbReference type="PANTHER" id="PTHR30146">
    <property type="entry name" value="LACI-RELATED TRANSCRIPTIONAL REPRESSOR"/>
    <property type="match status" value="1"/>
</dbReference>
<accession>A0ABP4RTI2</accession>
<reference evidence="7" key="1">
    <citation type="journal article" date="2019" name="Int. J. Syst. Evol. Microbiol.">
        <title>The Global Catalogue of Microorganisms (GCM) 10K type strain sequencing project: providing services to taxonomists for standard genome sequencing and annotation.</title>
        <authorList>
            <consortium name="The Broad Institute Genomics Platform"/>
            <consortium name="The Broad Institute Genome Sequencing Center for Infectious Disease"/>
            <person name="Wu L."/>
            <person name="Ma J."/>
        </authorList>
    </citation>
    <scope>NUCLEOTIDE SEQUENCE [LARGE SCALE GENOMIC DNA]</scope>
    <source>
        <strain evidence="7">JCM 15575</strain>
    </source>
</reference>
<dbReference type="SMART" id="SM00354">
    <property type="entry name" value="HTH_LACI"/>
    <property type="match status" value="1"/>
</dbReference>
<dbReference type="InterPro" id="IPR028082">
    <property type="entry name" value="Peripla_BP_I"/>
</dbReference>
<dbReference type="GO" id="GO:0003677">
    <property type="term" value="F:DNA binding"/>
    <property type="evidence" value="ECO:0007669"/>
    <property type="project" value="UniProtKB-KW"/>
</dbReference>
<dbReference type="Proteomes" id="UP001500596">
    <property type="component" value="Unassembled WGS sequence"/>
</dbReference>
<keyword evidence="3 6" id="KW-0238">DNA-binding</keyword>
<dbReference type="InterPro" id="IPR000843">
    <property type="entry name" value="HTH_LacI"/>
</dbReference>
<evidence type="ECO:0000313" key="7">
    <source>
        <dbReference type="Proteomes" id="UP001500596"/>
    </source>
</evidence>
<evidence type="ECO:0000313" key="6">
    <source>
        <dbReference type="EMBL" id="GAA1661456.1"/>
    </source>
</evidence>
<keyword evidence="4" id="KW-0804">Transcription</keyword>
<dbReference type="PANTHER" id="PTHR30146:SF148">
    <property type="entry name" value="HTH-TYPE TRANSCRIPTIONAL REPRESSOR PURR-RELATED"/>
    <property type="match status" value="1"/>
</dbReference>
<dbReference type="CDD" id="cd01392">
    <property type="entry name" value="HTH_LacI"/>
    <property type="match status" value="1"/>
</dbReference>
<evidence type="ECO:0000256" key="4">
    <source>
        <dbReference type="ARBA" id="ARBA00023163"/>
    </source>
</evidence>
<keyword evidence="7" id="KW-1185">Reference proteome</keyword>
<evidence type="ECO:0000259" key="5">
    <source>
        <dbReference type="PROSITE" id="PS50932"/>
    </source>
</evidence>
<gene>
    <name evidence="6" type="ORF">GCM10009807_01420</name>
</gene>
<evidence type="ECO:0000256" key="3">
    <source>
        <dbReference type="ARBA" id="ARBA00023125"/>
    </source>
</evidence>
<dbReference type="SUPFAM" id="SSF53822">
    <property type="entry name" value="Periplasmic binding protein-like I"/>
    <property type="match status" value="1"/>
</dbReference>
<evidence type="ECO:0000256" key="1">
    <source>
        <dbReference type="ARBA" id="ARBA00022491"/>
    </source>
</evidence>
<protein>
    <submittedName>
        <fullName evidence="6">LacI family DNA-binding transcriptional regulator</fullName>
    </submittedName>
</protein>
<sequence length="339" mass="35936">MASADRTVDSADRGPTLKDVARLAEVSRATASRAFADHSSIAAATRMRVLDAARMLGYTLNQPARSLKSGRIGLVGVVLPDLRDPFYAHIAAGIDEVLQDQGFAMIMIMGRGGDQVAAIERLRSHRVGSVIVAPTSTAIISAIRAAKLVAVHVHTTHHSLVSDCVTGYDYEVVRGIAAELITLGHKRLALLLRSPETSATRGRAAGFLSAIDAAPSTVSGRLVAPHTDPRITSWLPHLDGASAVIAGDAGITSRLLQEARNRGVCVPRDLSVVSLGDLDWMTAFDPPISAVDLHPHAMGRHAAETLVARLRGDAPAPPVEIRVLPTVNRRGSIAPFRES</sequence>
<proteinExistence type="predicted"/>
<dbReference type="InterPro" id="IPR046335">
    <property type="entry name" value="LacI/GalR-like_sensor"/>
</dbReference>
<dbReference type="CDD" id="cd06267">
    <property type="entry name" value="PBP1_LacI_sugar_binding-like"/>
    <property type="match status" value="1"/>
</dbReference>
<dbReference type="Pfam" id="PF13377">
    <property type="entry name" value="Peripla_BP_3"/>
    <property type="match status" value="1"/>
</dbReference>
<dbReference type="SUPFAM" id="SSF47413">
    <property type="entry name" value="lambda repressor-like DNA-binding domains"/>
    <property type="match status" value="1"/>
</dbReference>
<keyword evidence="1" id="KW-0678">Repressor</keyword>
<keyword evidence="2" id="KW-0805">Transcription regulation</keyword>
<dbReference type="InterPro" id="IPR010982">
    <property type="entry name" value="Lambda_DNA-bd_dom_sf"/>
</dbReference>
<comment type="caution">
    <text evidence="6">The sequence shown here is derived from an EMBL/GenBank/DDBJ whole genome shotgun (WGS) entry which is preliminary data.</text>
</comment>
<feature type="domain" description="HTH lacI-type" evidence="5">
    <location>
        <begin position="15"/>
        <end position="69"/>
    </location>
</feature>
<organism evidence="6 7">
    <name type="scientific">Microbacterium lacus</name>
    <dbReference type="NCBI Taxonomy" id="415217"/>
    <lineage>
        <taxon>Bacteria</taxon>
        <taxon>Bacillati</taxon>
        <taxon>Actinomycetota</taxon>
        <taxon>Actinomycetes</taxon>
        <taxon>Micrococcales</taxon>
        <taxon>Microbacteriaceae</taxon>
        <taxon>Microbacterium</taxon>
    </lineage>
</organism>
<dbReference type="Pfam" id="PF00356">
    <property type="entry name" value="LacI"/>
    <property type="match status" value="1"/>
</dbReference>
<dbReference type="Gene3D" id="1.10.260.40">
    <property type="entry name" value="lambda repressor-like DNA-binding domains"/>
    <property type="match status" value="1"/>
</dbReference>
<evidence type="ECO:0000256" key="2">
    <source>
        <dbReference type="ARBA" id="ARBA00023015"/>
    </source>
</evidence>
<dbReference type="EMBL" id="BAAAPK010000001">
    <property type="protein sequence ID" value="GAA1661456.1"/>
    <property type="molecule type" value="Genomic_DNA"/>
</dbReference>
<name>A0ABP4RTI2_9MICO</name>